<evidence type="ECO:0000313" key="2">
    <source>
        <dbReference type="EMBL" id="GHO47414.1"/>
    </source>
</evidence>
<name>A0A8J3I156_9CHLR</name>
<feature type="compositionally biased region" description="Basic and acidic residues" evidence="1">
    <location>
        <begin position="28"/>
        <end position="45"/>
    </location>
</feature>
<proteinExistence type="predicted"/>
<gene>
    <name evidence="2" type="ORF">KSX_55770</name>
</gene>
<dbReference type="AlphaFoldDB" id="A0A8J3I156"/>
<dbReference type="Proteomes" id="UP000612362">
    <property type="component" value="Unassembled WGS sequence"/>
</dbReference>
<evidence type="ECO:0000256" key="1">
    <source>
        <dbReference type="SAM" id="MobiDB-lite"/>
    </source>
</evidence>
<evidence type="ECO:0000313" key="3">
    <source>
        <dbReference type="Proteomes" id="UP000612362"/>
    </source>
</evidence>
<dbReference type="RefSeq" id="WP_220196712.1">
    <property type="nucleotide sequence ID" value="NZ_BNJF01000003.1"/>
</dbReference>
<protein>
    <submittedName>
        <fullName evidence="2">Uncharacterized protein</fullName>
    </submittedName>
</protein>
<feature type="region of interest" description="Disordered" evidence="1">
    <location>
        <begin position="1"/>
        <end position="54"/>
    </location>
</feature>
<dbReference type="EMBL" id="BNJF01000003">
    <property type="protein sequence ID" value="GHO47414.1"/>
    <property type="molecule type" value="Genomic_DNA"/>
</dbReference>
<reference evidence="2" key="1">
    <citation type="submission" date="2020-10" db="EMBL/GenBank/DDBJ databases">
        <title>Taxonomic study of unclassified bacteria belonging to the class Ktedonobacteria.</title>
        <authorList>
            <person name="Yabe S."/>
            <person name="Wang C.M."/>
            <person name="Zheng Y."/>
            <person name="Sakai Y."/>
            <person name="Cavaletti L."/>
            <person name="Monciardini P."/>
            <person name="Donadio S."/>
        </authorList>
    </citation>
    <scope>NUCLEOTIDE SEQUENCE</scope>
    <source>
        <strain evidence="2">SOSP1-1</strain>
    </source>
</reference>
<comment type="caution">
    <text evidence="2">The sequence shown here is derived from an EMBL/GenBank/DDBJ whole genome shotgun (WGS) entry which is preliminary data.</text>
</comment>
<organism evidence="2 3">
    <name type="scientific">Ktedonospora formicarum</name>
    <dbReference type="NCBI Taxonomy" id="2778364"/>
    <lineage>
        <taxon>Bacteria</taxon>
        <taxon>Bacillati</taxon>
        <taxon>Chloroflexota</taxon>
        <taxon>Ktedonobacteria</taxon>
        <taxon>Ktedonobacterales</taxon>
        <taxon>Ktedonobacteraceae</taxon>
        <taxon>Ktedonospora</taxon>
    </lineage>
</organism>
<accession>A0A8J3I156</accession>
<keyword evidence="3" id="KW-1185">Reference proteome</keyword>
<sequence>MILPEVAPQVQAHKQRTQAQDTDLIESTDIKDADSAKQKIHDHQVEQSSQNIDR</sequence>